<dbReference type="Gramene" id="AET6Gv20490100.1">
    <property type="protein sequence ID" value="AET6Gv20490100.1"/>
    <property type="gene ID" value="AET6Gv20490100"/>
</dbReference>
<keyword evidence="1" id="KW-0812">Transmembrane</keyword>
<reference evidence="2" key="4">
    <citation type="submission" date="2019-03" db="UniProtKB">
        <authorList>
            <consortium name="EnsemblPlants"/>
        </authorList>
    </citation>
    <scope>IDENTIFICATION</scope>
</reference>
<evidence type="ECO:0000313" key="2">
    <source>
        <dbReference type="EnsemblPlants" id="AET6Gv20490100.1"/>
    </source>
</evidence>
<keyword evidence="3" id="KW-1185">Reference proteome</keyword>
<reference evidence="2" key="3">
    <citation type="journal article" date="2017" name="Nature">
        <title>Genome sequence of the progenitor of the wheat D genome Aegilops tauschii.</title>
        <authorList>
            <person name="Luo M.C."/>
            <person name="Gu Y.Q."/>
            <person name="Puiu D."/>
            <person name="Wang H."/>
            <person name="Twardziok S.O."/>
            <person name="Deal K.R."/>
            <person name="Huo N."/>
            <person name="Zhu T."/>
            <person name="Wang L."/>
            <person name="Wang Y."/>
            <person name="McGuire P.E."/>
            <person name="Liu S."/>
            <person name="Long H."/>
            <person name="Ramasamy R.K."/>
            <person name="Rodriguez J.C."/>
            <person name="Van S.L."/>
            <person name="Yuan L."/>
            <person name="Wang Z."/>
            <person name="Xia Z."/>
            <person name="Xiao L."/>
            <person name="Anderson O.D."/>
            <person name="Ouyang S."/>
            <person name="Liang Y."/>
            <person name="Zimin A.V."/>
            <person name="Pertea G."/>
            <person name="Qi P."/>
            <person name="Bennetzen J.L."/>
            <person name="Dai X."/>
            <person name="Dawson M.W."/>
            <person name="Muller H.G."/>
            <person name="Kugler K."/>
            <person name="Rivarola-Duarte L."/>
            <person name="Spannagl M."/>
            <person name="Mayer K.F.X."/>
            <person name="Lu F.H."/>
            <person name="Bevan M.W."/>
            <person name="Leroy P."/>
            <person name="Li P."/>
            <person name="You F.M."/>
            <person name="Sun Q."/>
            <person name="Liu Z."/>
            <person name="Lyons E."/>
            <person name="Wicker T."/>
            <person name="Salzberg S.L."/>
            <person name="Devos K.M."/>
            <person name="Dvorak J."/>
        </authorList>
    </citation>
    <scope>NUCLEOTIDE SEQUENCE [LARGE SCALE GENOMIC DNA]</scope>
    <source>
        <strain evidence="2">cv. AL8/78</strain>
    </source>
</reference>
<dbReference type="EnsemblPlants" id="AET6Gv20490100.1">
    <property type="protein sequence ID" value="AET6Gv20490100.1"/>
    <property type="gene ID" value="AET6Gv20490100"/>
</dbReference>
<reference evidence="3" key="1">
    <citation type="journal article" date="2014" name="Science">
        <title>Ancient hybridizations among the ancestral genomes of bread wheat.</title>
        <authorList>
            <consortium name="International Wheat Genome Sequencing Consortium,"/>
            <person name="Marcussen T."/>
            <person name="Sandve S.R."/>
            <person name="Heier L."/>
            <person name="Spannagl M."/>
            <person name="Pfeifer M."/>
            <person name="Jakobsen K.S."/>
            <person name="Wulff B.B."/>
            <person name="Steuernagel B."/>
            <person name="Mayer K.F."/>
            <person name="Olsen O.A."/>
        </authorList>
    </citation>
    <scope>NUCLEOTIDE SEQUENCE [LARGE SCALE GENOMIC DNA]</scope>
    <source>
        <strain evidence="3">cv. AL8/78</strain>
    </source>
</reference>
<dbReference type="Proteomes" id="UP000015105">
    <property type="component" value="Chromosome 6D"/>
</dbReference>
<reference evidence="2" key="5">
    <citation type="journal article" date="2021" name="G3 (Bethesda)">
        <title>Aegilops tauschii genome assembly Aet v5.0 features greater sequence contiguity and improved annotation.</title>
        <authorList>
            <person name="Wang L."/>
            <person name="Zhu T."/>
            <person name="Rodriguez J.C."/>
            <person name="Deal K.R."/>
            <person name="Dubcovsky J."/>
            <person name="McGuire P.E."/>
            <person name="Lux T."/>
            <person name="Spannagl M."/>
            <person name="Mayer K.F.X."/>
            <person name="Baldrich P."/>
            <person name="Meyers B.C."/>
            <person name="Huo N."/>
            <person name="Gu Y.Q."/>
            <person name="Zhou H."/>
            <person name="Devos K.M."/>
            <person name="Bennetzen J.L."/>
            <person name="Unver T."/>
            <person name="Budak H."/>
            <person name="Gulick P.J."/>
            <person name="Galiba G."/>
            <person name="Kalapos B."/>
            <person name="Nelson D.R."/>
            <person name="Li P."/>
            <person name="You F.M."/>
            <person name="Luo M.C."/>
            <person name="Dvorak J."/>
        </authorList>
    </citation>
    <scope>NUCLEOTIDE SEQUENCE [LARGE SCALE GENOMIC DNA]</scope>
    <source>
        <strain evidence="2">cv. AL8/78</strain>
    </source>
</reference>
<reference evidence="3" key="2">
    <citation type="journal article" date="2017" name="Nat. Plants">
        <title>The Aegilops tauschii genome reveals multiple impacts of transposons.</title>
        <authorList>
            <person name="Zhao G."/>
            <person name="Zou C."/>
            <person name="Li K."/>
            <person name="Wang K."/>
            <person name="Li T."/>
            <person name="Gao L."/>
            <person name="Zhang X."/>
            <person name="Wang H."/>
            <person name="Yang Z."/>
            <person name="Liu X."/>
            <person name="Jiang W."/>
            <person name="Mao L."/>
            <person name="Kong X."/>
            <person name="Jiao Y."/>
            <person name="Jia J."/>
        </authorList>
    </citation>
    <scope>NUCLEOTIDE SEQUENCE [LARGE SCALE GENOMIC DNA]</scope>
    <source>
        <strain evidence="3">cv. AL8/78</strain>
    </source>
</reference>
<accession>A0A453NUS5</accession>
<feature type="transmembrane region" description="Helical" evidence="1">
    <location>
        <begin position="12"/>
        <end position="31"/>
    </location>
</feature>
<name>A0A453NUS5_AEGTS</name>
<keyword evidence="1" id="KW-0472">Membrane</keyword>
<evidence type="ECO:0000256" key="1">
    <source>
        <dbReference type="SAM" id="Phobius"/>
    </source>
</evidence>
<evidence type="ECO:0000313" key="3">
    <source>
        <dbReference type="Proteomes" id="UP000015105"/>
    </source>
</evidence>
<dbReference type="AlphaFoldDB" id="A0A453NUS5"/>
<sequence>ILHFPHSVVFSASPFFFSPLIPFLISLFSLLTQKLVLLDSPHQLALFIRCIEVAPPHLKPPLELVLPQDDHRRRLVWLLVRLLGW</sequence>
<proteinExistence type="predicted"/>
<organism evidence="2 3">
    <name type="scientific">Aegilops tauschii subsp. strangulata</name>
    <name type="common">Goatgrass</name>
    <dbReference type="NCBI Taxonomy" id="200361"/>
    <lineage>
        <taxon>Eukaryota</taxon>
        <taxon>Viridiplantae</taxon>
        <taxon>Streptophyta</taxon>
        <taxon>Embryophyta</taxon>
        <taxon>Tracheophyta</taxon>
        <taxon>Spermatophyta</taxon>
        <taxon>Magnoliopsida</taxon>
        <taxon>Liliopsida</taxon>
        <taxon>Poales</taxon>
        <taxon>Poaceae</taxon>
        <taxon>BOP clade</taxon>
        <taxon>Pooideae</taxon>
        <taxon>Triticodae</taxon>
        <taxon>Triticeae</taxon>
        <taxon>Triticinae</taxon>
        <taxon>Aegilops</taxon>
    </lineage>
</organism>
<keyword evidence="1" id="KW-1133">Transmembrane helix</keyword>
<protein>
    <submittedName>
        <fullName evidence="2">Uncharacterized protein</fullName>
    </submittedName>
</protein>